<accession>A0A067JGG4</accession>
<gene>
    <name evidence="2" type="ORF">JCGZ_03528</name>
</gene>
<dbReference type="EMBL" id="KK915553">
    <property type="protein sequence ID" value="KDP21878.1"/>
    <property type="molecule type" value="Genomic_DNA"/>
</dbReference>
<feature type="region of interest" description="Disordered" evidence="1">
    <location>
        <begin position="75"/>
        <end position="94"/>
    </location>
</feature>
<keyword evidence="3" id="KW-1185">Reference proteome</keyword>
<evidence type="ECO:0000256" key="1">
    <source>
        <dbReference type="SAM" id="MobiDB-lite"/>
    </source>
</evidence>
<evidence type="ECO:0000313" key="3">
    <source>
        <dbReference type="Proteomes" id="UP000027138"/>
    </source>
</evidence>
<proteinExistence type="predicted"/>
<dbReference type="AlphaFoldDB" id="A0A067JGG4"/>
<organism evidence="2 3">
    <name type="scientific">Jatropha curcas</name>
    <name type="common">Barbados nut</name>
    <dbReference type="NCBI Taxonomy" id="180498"/>
    <lineage>
        <taxon>Eukaryota</taxon>
        <taxon>Viridiplantae</taxon>
        <taxon>Streptophyta</taxon>
        <taxon>Embryophyta</taxon>
        <taxon>Tracheophyta</taxon>
        <taxon>Spermatophyta</taxon>
        <taxon>Magnoliopsida</taxon>
        <taxon>eudicotyledons</taxon>
        <taxon>Gunneridae</taxon>
        <taxon>Pentapetalae</taxon>
        <taxon>rosids</taxon>
        <taxon>fabids</taxon>
        <taxon>Malpighiales</taxon>
        <taxon>Euphorbiaceae</taxon>
        <taxon>Crotonoideae</taxon>
        <taxon>Jatropheae</taxon>
        <taxon>Jatropha</taxon>
    </lineage>
</organism>
<dbReference type="Proteomes" id="UP000027138">
    <property type="component" value="Unassembled WGS sequence"/>
</dbReference>
<feature type="compositionally biased region" description="Polar residues" evidence="1">
    <location>
        <begin position="156"/>
        <end position="174"/>
    </location>
</feature>
<sequence length="182" mass="19878">MSSSCAQKALSADTERNAYSNGRIVHPYLTSSMIYHYLIIASNLDLVTLTQPLLITLLDVKDHNDTDPLPPTTYGAQGNKDHNKGHPLALPSGPITRSRAKKYGATMSLYIQEQITQELHDLAFNKCYEELGGTPKFLTLLEAQVEWETCLASTPVQGDTPQAVQATASQGTTYDSEHARAG</sequence>
<name>A0A067JGG4_JATCU</name>
<protein>
    <submittedName>
        <fullName evidence="2">Uncharacterized protein</fullName>
    </submittedName>
</protein>
<feature type="region of interest" description="Disordered" evidence="1">
    <location>
        <begin position="156"/>
        <end position="182"/>
    </location>
</feature>
<reference evidence="2 3" key="1">
    <citation type="journal article" date="2014" name="PLoS ONE">
        <title>Global Analysis of Gene Expression Profiles in Physic Nut (Jatropha curcas L.) Seedlings Exposed to Salt Stress.</title>
        <authorList>
            <person name="Zhang L."/>
            <person name="Zhang C."/>
            <person name="Wu P."/>
            <person name="Chen Y."/>
            <person name="Li M."/>
            <person name="Jiang H."/>
            <person name="Wu G."/>
        </authorList>
    </citation>
    <scope>NUCLEOTIDE SEQUENCE [LARGE SCALE GENOMIC DNA]</scope>
    <source>
        <strain evidence="3">cv. GZQX0401</strain>
        <tissue evidence="2">Young leaves</tissue>
    </source>
</reference>
<evidence type="ECO:0000313" key="2">
    <source>
        <dbReference type="EMBL" id="KDP21878.1"/>
    </source>
</evidence>